<dbReference type="OrthoDB" id="5428890at2759"/>
<dbReference type="HOGENOM" id="CLU_1788167_0_0_1"/>
<keyword evidence="3" id="KW-1185">Reference proteome</keyword>
<keyword evidence="1" id="KW-1133">Transmembrane helix</keyword>
<gene>
    <name evidence="2" type="ORF">VHEMI08779</name>
</gene>
<dbReference type="AlphaFoldDB" id="A0A0A1TNW2"/>
<evidence type="ECO:0000313" key="3">
    <source>
        <dbReference type="Proteomes" id="UP000039046"/>
    </source>
</evidence>
<dbReference type="STRING" id="1531966.A0A0A1TNW2"/>
<keyword evidence="1" id="KW-0472">Membrane</keyword>
<feature type="transmembrane region" description="Helical" evidence="1">
    <location>
        <begin position="104"/>
        <end position="133"/>
    </location>
</feature>
<sequence>MTAQSIAQGNIPRDLALETLVTLQEILFPLDSDSQSLLRALVSKQGYDPECLRVDIREYRRAEEKTVQLRYWSTRLEDLYEYMQNPTPSGYIEKWMERRSGARYVMMATLGGVIFAVILGILSLAVSIFQAWVGYQQWQHPINPS</sequence>
<evidence type="ECO:0000313" key="2">
    <source>
        <dbReference type="EMBL" id="CEJ93170.1"/>
    </source>
</evidence>
<name>A0A0A1TNW2_9HYPO</name>
<organism evidence="2 3">
    <name type="scientific">[Torrubiella] hemipterigena</name>
    <dbReference type="NCBI Taxonomy" id="1531966"/>
    <lineage>
        <taxon>Eukaryota</taxon>
        <taxon>Fungi</taxon>
        <taxon>Dikarya</taxon>
        <taxon>Ascomycota</taxon>
        <taxon>Pezizomycotina</taxon>
        <taxon>Sordariomycetes</taxon>
        <taxon>Hypocreomycetidae</taxon>
        <taxon>Hypocreales</taxon>
        <taxon>Clavicipitaceae</taxon>
        <taxon>Clavicipitaceae incertae sedis</taxon>
        <taxon>'Torrubiella' clade</taxon>
    </lineage>
</organism>
<proteinExistence type="predicted"/>
<protein>
    <submittedName>
        <fullName evidence="2">Uncharacterized protein</fullName>
    </submittedName>
</protein>
<accession>A0A0A1TNW2</accession>
<keyword evidence="1" id="KW-0812">Transmembrane</keyword>
<evidence type="ECO:0000256" key="1">
    <source>
        <dbReference type="SAM" id="Phobius"/>
    </source>
</evidence>
<reference evidence="2 3" key="1">
    <citation type="journal article" date="2015" name="Genome Announc.">
        <title>Draft Genome Sequence and Gene Annotation of the Entomopathogenic Fungus Verticillium hemipterigenum.</title>
        <authorList>
            <person name="Horn F."/>
            <person name="Habel A."/>
            <person name="Scharf D.H."/>
            <person name="Dworschak J."/>
            <person name="Brakhage A.A."/>
            <person name="Guthke R."/>
            <person name="Hertweck C."/>
            <person name="Linde J."/>
        </authorList>
    </citation>
    <scope>NUCLEOTIDE SEQUENCE [LARGE SCALE GENOMIC DNA]</scope>
</reference>
<dbReference type="EMBL" id="CDHN01000005">
    <property type="protein sequence ID" value="CEJ93170.1"/>
    <property type="molecule type" value="Genomic_DNA"/>
</dbReference>
<dbReference type="Proteomes" id="UP000039046">
    <property type="component" value="Unassembled WGS sequence"/>
</dbReference>